<evidence type="ECO:0000313" key="1">
    <source>
        <dbReference type="EMBL" id="USV55840.1"/>
    </source>
</evidence>
<keyword evidence="2" id="KW-1185">Reference proteome</keyword>
<dbReference type="Proteomes" id="UP001056890">
    <property type="component" value="Chromosome"/>
</dbReference>
<sequence length="83" mass="9508">MKYEQYLKQLGTQICQALNEADPEIRADHKYFLLEQLEGLIELSKGRDQIVLTTAAFIDQCTKGEALEMTTALRDSVFELQIK</sequence>
<dbReference type="RefSeq" id="WP_252994374.1">
    <property type="nucleotide sequence ID" value="NZ_CP099717.1"/>
</dbReference>
<evidence type="ECO:0000313" key="2">
    <source>
        <dbReference type="Proteomes" id="UP001056890"/>
    </source>
</evidence>
<proteinExistence type="predicted"/>
<name>A0AAE9ME53_9GAMM</name>
<dbReference type="AlphaFoldDB" id="A0AAE9ME53"/>
<reference evidence="1" key="1">
    <citation type="submission" date="2022-06" db="EMBL/GenBank/DDBJ databases">
        <title>Complete Genome of Aeromonas sp. Strain SOD01 Isolated from an Urban Freshwater Stream.</title>
        <authorList>
            <person name="Williams L.E."/>
            <person name="Brysgel T."/>
            <person name="Capestro E.M."/>
            <person name="Foltz G.V."/>
            <person name="Gardner A.E."/>
            <person name="Ingrassia J."/>
            <person name="Peterson E."/>
            <person name="Arruda J."/>
            <person name="Flaherty I."/>
            <person name="Hunt M."/>
            <person name="Pappas G."/>
            <person name="Ramsaran S."/>
            <person name="Rocha M."/>
        </authorList>
    </citation>
    <scope>NUCLEOTIDE SEQUENCE</scope>
    <source>
        <strain evidence="1">SOD01</strain>
    </source>
</reference>
<dbReference type="EMBL" id="CP099717">
    <property type="protein sequence ID" value="USV55840.1"/>
    <property type="molecule type" value="Genomic_DNA"/>
</dbReference>
<protein>
    <submittedName>
        <fullName evidence="1">Uncharacterized protein</fullName>
    </submittedName>
</protein>
<accession>A0AAE9ME53</accession>
<organism evidence="1 2">
    <name type="scientific">Aeromonas encheleia</name>
    <dbReference type="NCBI Taxonomy" id="73010"/>
    <lineage>
        <taxon>Bacteria</taxon>
        <taxon>Pseudomonadati</taxon>
        <taxon>Pseudomonadota</taxon>
        <taxon>Gammaproteobacteria</taxon>
        <taxon>Aeromonadales</taxon>
        <taxon>Aeromonadaceae</taxon>
        <taxon>Aeromonas</taxon>
    </lineage>
</organism>
<gene>
    <name evidence="1" type="ORF">NHF51_10690</name>
</gene>